<organism evidence="5 6">
    <name type="scientific">Podospora appendiculata</name>
    <dbReference type="NCBI Taxonomy" id="314037"/>
    <lineage>
        <taxon>Eukaryota</taxon>
        <taxon>Fungi</taxon>
        <taxon>Dikarya</taxon>
        <taxon>Ascomycota</taxon>
        <taxon>Pezizomycotina</taxon>
        <taxon>Sordariomycetes</taxon>
        <taxon>Sordariomycetidae</taxon>
        <taxon>Sordariales</taxon>
        <taxon>Podosporaceae</taxon>
        <taxon>Podospora</taxon>
    </lineage>
</organism>
<dbReference type="Proteomes" id="UP001270362">
    <property type="component" value="Unassembled WGS sequence"/>
</dbReference>
<proteinExistence type="predicted"/>
<dbReference type="InterPro" id="IPR001128">
    <property type="entry name" value="Cyt_P450"/>
</dbReference>
<dbReference type="AlphaFoldDB" id="A0AAE1CCI0"/>
<dbReference type="GO" id="GO:0016705">
    <property type="term" value="F:oxidoreductase activity, acting on paired donors, with incorporation or reduction of molecular oxygen"/>
    <property type="evidence" value="ECO:0007669"/>
    <property type="project" value="InterPro"/>
</dbReference>
<evidence type="ECO:0000256" key="4">
    <source>
        <dbReference type="PIRSR" id="PIRSR602401-1"/>
    </source>
</evidence>
<protein>
    <submittedName>
        <fullName evidence="5">Cytochrome P450 86A1</fullName>
    </submittedName>
</protein>
<keyword evidence="2 4" id="KW-0479">Metal-binding</keyword>
<dbReference type="InterPro" id="IPR002401">
    <property type="entry name" value="Cyt_P450_E_grp-I"/>
</dbReference>
<gene>
    <name evidence="5" type="ORF">B0T22DRAFT_498706</name>
</gene>
<dbReference type="InterPro" id="IPR036396">
    <property type="entry name" value="Cyt_P450_sf"/>
</dbReference>
<reference evidence="5" key="2">
    <citation type="submission" date="2023-06" db="EMBL/GenBank/DDBJ databases">
        <authorList>
            <consortium name="Lawrence Berkeley National Laboratory"/>
            <person name="Haridas S."/>
            <person name="Hensen N."/>
            <person name="Bonometti L."/>
            <person name="Westerberg I."/>
            <person name="Brannstrom I.O."/>
            <person name="Guillou S."/>
            <person name="Cros-Aarteil S."/>
            <person name="Calhoun S."/>
            <person name="Kuo A."/>
            <person name="Mondo S."/>
            <person name="Pangilinan J."/>
            <person name="Riley R."/>
            <person name="Labutti K."/>
            <person name="Andreopoulos B."/>
            <person name="Lipzen A."/>
            <person name="Chen C."/>
            <person name="Yanf M."/>
            <person name="Daum C."/>
            <person name="Ng V."/>
            <person name="Clum A."/>
            <person name="Steindorff A."/>
            <person name="Ohm R."/>
            <person name="Martin F."/>
            <person name="Silar P."/>
            <person name="Natvig D."/>
            <person name="Lalanne C."/>
            <person name="Gautier V."/>
            <person name="Ament-Velasquez S.L."/>
            <person name="Kruys A."/>
            <person name="Hutchinson M.I."/>
            <person name="Powell A.J."/>
            <person name="Barry K."/>
            <person name="Miller A.N."/>
            <person name="Grigoriev I.V."/>
            <person name="Debuchy R."/>
            <person name="Gladieux P."/>
            <person name="Thoren M.H."/>
            <person name="Johannesson H."/>
        </authorList>
    </citation>
    <scope>NUCLEOTIDE SEQUENCE</scope>
    <source>
        <strain evidence="5">CBS 314.62</strain>
    </source>
</reference>
<evidence type="ECO:0000313" key="5">
    <source>
        <dbReference type="EMBL" id="KAK3688653.1"/>
    </source>
</evidence>
<keyword evidence="3 4" id="KW-0408">Iron</keyword>
<comment type="cofactor">
    <cofactor evidence="4">
        <name>heme</name>
        <dbReference type="ChEBI" id="CHEBI:30413"/>
    </cofactor>
</comment>
<evidence type="ECO:0000313" key="6">
    <source>
        <dbReference type="Proteomes" id="UP001270362"/>
    </source>
</evidence>
<feature type="binding site" description="axial binding residue" evidence="4">
    <location>
        <position position="422"/>
    </location>
    <ligand>
        <name>heme</name>
        <dbReference type="ChEBI" id="CHEBI:30413"/>
    </ligand>
    <ligandPart>
        <name>Fe</name>
        <dbReference type="ChEBI" id="CHEBI:18248"/>
    </ligandPart>
</feature>
<sequence length="477" mass="53194">MEFFILSLLALAGASLPLVITYLLLSRAAAVRRLQHIPGPAWAAWTSLWLVRRHLRGRIARDLAEISKQHGPIWRITPNQVIISDPLEVRRVWQARGPCPVETVLSLRDNAAHGALRAKLLPGYSGRDVDNLRSVVDRRIADFVALIERKYLSTDKDFRPMDLAEKTQFLTLDIISDLAIGHCFACLHEDRDTYGQITFVTGSLPLITVMASVPGSLALLQNPVARALLPKDKVDGVMRMQALAKQNAATCYGLEKVVARDMLGSFVAHGLSYPSAWLETFGQIGAGTDTTAMAIRMTMFYLMSSPPSYQQLQSELDIAVGRGQVPSPITESEAKQLPYLQAVIKEGMRMWPPVMGLMPKVCDTEQMVCGKRIPPGTDVCWDAISVMRNKEVFGEDAGCFRPDRTMEQIQGLCFGTASRWECLGKTIALLELDKVLVELFRRFDFSLVNPMTPSSTYDASLSIQSDMWVRIQKRQVR</sequence>
<dbReference type="PANTHER" id="PTHR24305:SF168">
    <property type="entry name" value="P450, PUTATIVE (EUROFUNG)-RELATED"/>
    <property type="match status" value="1"/>
</dbReference>
<accession>A0AAE1CCI0</accession>
<dbReference type="GO" id="GO:0020037">
    <property type="term" value="F:heme binding"/>
    <property type="evidence" value="ECO:0007669"/>
    <property type="project" value="InterPro"/>
</dbReference>
<dbReference type="GO" id="GO:0004497">
    <property type="term" value="F:monooxygenase activity"/>
    <property type="evidence" value="ECO:0007669"/>
    <property type="project" value="InterPro"/>
</dbReference>
<keyword evidence="6" id="KW-1185">Reference proteome</keyword>
<dbReference type="EMBL" id="JAULSO010000002">
    <property type="protein sequence ID" value="KAK3688653.1"/>
    <property type="molecule type" value="Genomic_DNA"/>
</dbReference>
<dbReference type="PRINTS" id="PR00463">
    <property type="entry name" value="EP450I"/>
</dbReference>
<evidence type="ECO:0000256" key="1">
    <source>
        <dbReference type="ARBA" id="ARBA00022617"/>
    </source>
</evidence>
<name>A0AAE1CCI0_9PEZI</name>
<dbReference type="Pfam" id="PF00067">
    <property type="entry name" value="p450"/>
    <property type="match status" value="1"/>
</dbReference>
<keyword evidence="1 4" id="KW-0349">Heme</keyword>
<comment type="caution">
    <text evidence="5">The sequence shown here is derived from an EMBL/GenBank/DDBJ whole genome shotgun (WGS) entry which is preliminary data.</text>
</comment>
<dbReference type="InterPro" id="IPR050121">
    <property type="entry name" value="Cytochrome_P450_monoxygenase"/>
</dbReference>
<evidence type="ECO:0000256" key="2">
    <source>
        <dbReference type="ARBA" id="ARBA00022723"/>
    </source>
</evidence>
<reference evidence="5" key="1">
    <citation type="journal article" date="2023" name="Mol. Phylogenet. Evol.">
        <title>Genome-scale phylogeny and comparative genomics of the fungal order Sordariales.</title>
        <authorList>
            <person name="Hensen N."/>
            <person name="Bonometti L."/>
            <person name="Westerberg I."/>
            <person name="Brannstrom I.O."/>
            <person name="Guillou S."/>
            <person name="Cros-Aarteil S."/>
            <person name="Calhoun S."/>
            <person name="Haridas S."/>
            <person name="Kuo A."/>
            <person name="Mondo S."/>
            <person name="Pangilinan J."/>
            <person name="Riley R."/>
            <person name="LaButti K."/>
            <person name="Andreopoulos B."/>
            <person name="Lipzen A."/>
            <person name="Chen C."/>
            <person name="Yan M."/>
            <person name="Daum C."/>
            <person name="Ng V."/>
            <person name="Clum A."/>
            <person name="Steindorff A."/>
            <person name="Ohm R.A."/>
            <person name="Martin F."/>
            <person name="Silar P."/>
            <person name="Natvig D.O."/>
            <person name="Lalanne C."/>
            <person name="Gautier V."/>
            <person name="Ament-Velasquez S.L."/>
            <person name="Kruys A."/>
            <person name="Hutchinson M.I."/>
            <person name="Powell A.J."/>
            <person name="Barry K."/>
            <person name="Miller A.N."/>
            <person name="Grigoriev I.V."/>
            <person name="Debuchy R."/>
            <person name="Gladieux P."/>
            <person name="Hiltunen Thoren M."/>
            <person name="Johannesson H."/>
        </authorList>
    </citation>
    <scope>NUCLEOTIDE SEQUENCE</scope>
    <source>
        <strain evidence="5">CBS 314.62</strain>
    </source>
</reference>
<dbReference type="PRINTS" id="PR00385">
    <property type="entry name" value="P450"/>
</dbReference>
<dbReference type="Gene3D" id="1.10.630.10">
    <property type="entry name" value="Cytochrome P450"/>
    <property type="match status" value="1"/>
</dbReference>
<evidence type="ECO:0000256" key="3">
    <source>
        <dbReference type="ARBA" id="ARBA00023004"/>
    </source>
</evidence>
<dbReference type="SUPFAM" id="SSF48264">
    <property type="entry name" value="Cytochrome P450"/>
    <property type="match status" value="1"/>
</dbReference>
<dbReference type="GO" id="GO:0005506">
    <property type="term" value="F:iron ion binding"/>
    <property type="evidence" value="ECO:0007669"/>
    <property type="project" value="InterPro"/>
</dbReference>
<dbReference type="PANTHER" id="PTHR24305">
    <property type="entry name" value="CYTOCHROME P450"/>
    <property type="match status" value="1"/>
</dbReference>